<organism evidence="1">
    <name type="scientific">Xenopus laevis</name>
    <name type="common">African clawed frog</name>
    <dbReference type="NCBI Taxonomy" id="8355"/>
    <lineage>
        <taxon>Eukaryota</taxon>
        <taxon>Metazoa</taxon>
        <taxon>Chordata</taxon>
        <taxon>Craniata</taxon>
        <taxon>Vertebrata</taxon>
        <taxon>Euteleostomi</taxon>
        <taxon>Amphibia</taxon>
        <taxon>Batrachia</taxon>
        <taxon>Anura</taxon>
        <taxon>Pipoidea</taxon>
        <taxon>Pipidae</taxon>
        <taxon>Xenopodinae</taxon>
        <taxon>Xenopus</taxon>
        <taxon>Xenopus</taxon>
    </lineage>
</organism>
<reference evidence="1" key="1">
    <citation type="submission" date="2016-05" db="EMBL/GenBank/DDBJ databases">
        <title>WGS assembly of Xenopus laevis.</title>
        <authorList>
            <person name="Session A."/>
            <person name="Uno Y."/>
            <person name="Kwon T."/>
            <person name="Chapman J."/>
            <person name="Toyoda A."/>
            <person name="Takahashi S."/>
            <person name="Fukui A."/>
            <person name="Hikosaka A."/>
            <person name="Putnam N."/>
            <person name="Stites J."/>
            <person name="Van Heeringen S."/>
            <person name="Quigley I."/>
            <person name="Heinz S."/>
            <person name="Hellsten U."/>
            <person name="Lyons J."/>
            <person name="Suzuki A."/>
            <person name="Kondo M."/>
            <person name="Ogino H."/>
            <person name="Ochi H."/>
            <person name="Bogdanovic O."/>
            <person name="Lister R."/>
            <person name="Georgiou G."/>
            <person name="Paranjpe S."/>
            <person name="Van Kruijsbergen I."/>
            <person name="Mozaffari S."/>
            <person name="Shu S."/>
            <person name="Schmutz J."/>
            <person name="Jenkins J."/>
            <person name="Grimwood J."/>
            <person name="Carlson J."/>
            <person name="Mitros T."/>
            <person name="Simakov O."/>
            <person name="Heald R."/>
            <person name="Miller K."/>
            <person name="Haudenschild C."/>
            <person name="Kuroki Y."/>
            <person name="Tanaka T."/>
            <person name="Michiue T."/>
            <person name="Watanabe M."/>
            <person name="Kinoshita T."/>
            <person name="Ohta Y."/>
            <person name="Mawaribuchi S."/>
            <person name="Suzuki Y."/>
            <person name="Haramoto Y."/>
            <person name="Yamamoto T."/>
            <person name="Takagi C."/>
            <person name="Kitzman J."/>
            <person name="Shendure J."/>
            <person name="Nakayama T."/>
            <person name="Izutsu Y."/>
            <person name="Robert J."/>
            <person name="Dichmann D."/>
            <person name="Flajnik M."/>
            <person name="Houston D."/>
            <person name="Marcotte E."/>
            <person name="Wallingford J."/>
            <person name="Ito Y."/>
            <person name="Asashima M."/>
            <person name="Ueno N."/>
            <person name="Matsuda Y."/>
            <person name="Jan Veenstra G."/>
            <person name="Fujiyama A."/>
            <person name="Harland R."/>
            <person name="Taira M."/>
            <person name="Rokhsar D.S."/>
        </authorList>
    </citation>
    <scope>NUCLEOTIDE SEQUENCE</scope>
    <source>
        <strain evidence="1">J</strain>
        <tissue evidence="1">Blood</tissue>
    </source>
</reference>
<protein>
    <submittedName>
        <fullName evidence="1">Uncharacterized protein</fullName>
    </submittedName>
</protein>
<dbReference type="AlphaFoldDB" id="A0A974BN86"/>
<dbReference type="Proteomes" id="UP000694892">
    <property type="component" value="Unassembled WGS sequence"/>
</dbReference>
<evidence type="ECO:0000313" key="1">
    <source>
        <dbReference type="EMBL" id="OCT55285.1"/>
    </source>
</evidence>
<name>A0A974BN86_XENLA</name>
<sequence>MDEAAMDELQKLEYLSLVSKVCTELDNHLGINDKDLGEELHNRLISKIAIMVLSVFARIIVYMCVI</sequence>
<gene>
    <name evidence="1" type="ORF">XELAEV_18003285mg</name>
</gene>
<dbReference type="EMBL" id="KV505978">
    <property type="protein sequence ID" value="OCT55285.1"/>
    <property type="molecule type" value="Genomic_DNA"/>
</dbReference>
<accession>A0A974BN86</accession>
<proteinExistence type="predicted"/>